<evidence type="ECO:0000313" key="2">
    <source>
        <dbReference type="Proteomes" id="UP000807469"/>
    </source>
</evidence>
<name>A0A9P6CQH0_9AGAR</name>
<evidence type="ECO:0000313" key="1">
    <source>
        <dbReference type="EMBL" id="KAF9475057.1"/>
    </source>
</evidence>
<protein>
    <submittedName>
        <fullName evidence="1">Uncharacterized protein</fullName>
    </submittedName>
</protein>
<comment type="caution">
    <text evidence="1">The sequence shown here is derived from an EMBL/GenBank/DDBJ whole genome shotgun (WGS) entry which is preliminary data.</text>
</comment>
<dbReference type="Proteomes" id="UP000807469">
    <property type="component" value="Unassembled WGS sequence"/>
</dbReference>
<accession>A0A9P6CQH0</accession>
<organism evidence="1 2">
    <name type="scientific">Pholiota conissans</name>
    <dbReference type="NCBI Taxonomy" id="109636"/>
    <lineage>
        <taxon>Eukaryota</taxon>
        <taxon>Fungi</taxon>
        <taxon>Dikarya</taxon>
        <taxon>Basidiomycota</taxon>
        <taxon>Agaricomycotina</taxon>
        <taxon>Agaricomycetes</taxon>
        <taxon>Agaricomycetidae</taxon>
        <taxon>Agaricales</taxon>
        <taxon>Agaricineae</taxon>
        <taxon>Strophariaceae</taxon>
        <taxon>Pholiota</taxon>
    </lineage>
</organism>
<dbReference type="EMBL" id="MU155349">
    <property type="protein sequence ID" value="KAF9475057.1"/>
    <property type="molecule type" value="Genomic_DNA"/>
</dbReference>
<gene>
    <name evidence="1" type="ORF">BDN70DRAFT_884170</name>
</gene>
<keyword evidence="2" id="KW-1185">Reference proteome</keyword>
<proteinExistence type="predicted"/>
<reference evidence="1" key="1">
    <citation type="submission" date="2020-11" db="EMBL/GenBank/DDBJ databases">
        <authorList>
            <consortium name="DOE Joint Genome Institute"/>
            <person name="Ahrendt S."/>
            <person name="Riley R."/>
            <person name="Andreopoulos W."/>
            <person name="Labutti K."/>
            <person name="Pangilinan J."/>
            <person name="Ruiz-Duenas F.J."/>
            <person name="Barrasa J.M."/>
            <person name="Sanchez-Garcia M."/>
            <person name="Camarero S."/>
            <person name="Miyauchi S."/>
            <person name="Serrano A."/>
            <person name="Linde D."/>
            <person name="Babiker R."/>
            <person name="Drula E."/>
            <person name="Ayuso-Fernandez I."/>
            <person name="Pacheco R."/>
            <person name="Padilla G."/>
            <person name="Ferreira P."/>
            <person name="Barriuso J."/>
            <person name="Kellner H."/>
            <person name="Castanera R."/>
            <person name="Alfaro M."/>
            <person name="Ramirez L."/>
            <person name="Pisabarro A.G."/>
            <person name="Kuo A."/>
            <person name="Tritt A."/>
            <person name="Lipzen A."/>
            <person name="He G."/>
            <person name="Yan M."/>
            <person name="Ng V."/>
            <person name="Cullen D."/>
            <person name="Martin F."/>
            <person name="Rosso M.-N."/>
            <person name="Henrissat B."/>
            <person name="Hibbett D."/>
            <person name="Martinez A.T."/>
            <person name="Grigoriev I.V."/>
        </authorList>
    </citation>
    <scope>NUCLEOTIDE SEQUENCE</scope>
    <source>
        <strain evidence="1">CIRM-BRFM 674</strain>
    </source>
</reference>
<dbReference type="AlphaFoldDB" id="A0A9P6CQH0"/>
<sequence length="83" mass="9457">MTEAGGYNLTVHFSNIRKLGVGYDGKPYICSDILTPVDLDGKDSISLYDDRRSATRQPQILWPRQNCINLALDFRKVPVLRFL</sequence>